<evidence type="ECO:0000313" key="20">
    <source>
        <dbReference type="EMBL" id="QEC73908.1"/>
    </source>
</evidence>
<evidence type="ECO:0000256" key="10">
    <source>
        <dbReference type="ARBA" id="ARBA00022777"/>
    </source>
</evidence>
<keyword evidence="13 16" id="KW-0472">Membrane</keyword>
<evidence type="ECO:0000256" key="8">
    <source>
        <dbReference type="ARBA" id="ARBA00022692"/>
    </source>
</evidence>
<dbReference type="GO" id="GO:0005524">
    <property type="term" value="F:ATP binding"/>
    <property type="evidence" value="ECO:0007669"/>
    <property type="project" value="UniProtKB-KW"/>
</dbReference>
<dbReference type="Proteomes" id="UP000321291">
    <property type="component" value="Chromosome"/>
</dbReference>
<evidence type="ECO:0000256" key="11">
    <source>
        <dbReference type="ARBA" id="ARBA00022840"/>
    </source>
</evidence>
<dbReference type="InterPro" id="IPR005702">
    <property type="entry name" value="Wzc-like_C"/>
</dbReference>
<dbReference type="InterPro" id="IPR027417">
    <property type="entry name" value="P-loop_NTPase"/>
</dbReference>
<keyword evidence="8 16" id="KW-0812">Transmembrane</keyword>
<keyword evidence="9" id="KW-0547">Nucleotide-binding</keyword>
<keyword evidence="10 20" id="KW-0418">Kinase</keyword>
<evidence type="ECO:0000256" key="2">
    <source>
        <dbReference type="ARBA" id="ARBA00007316"/>
    </source>
</evidence>
<keyword evidence="12 16" id="KW-1133">Transmembrane helix</keyword>
<keyword evidence="5" id="KW-1003">Cell membrane</keyword>
<proteinExistence type="inferred from homology"/>
<evidence type="ECO:0000256" key="7">
    <source>
        <dbReference type="ARBA" id="ARBA00022679"/>
    </source>
</evidence>
<dbReference type="GO" id="GO:0004715">
    <property type="term" value="F:non-membrane spanning protein tyrosine kinase activity"/>
    <property type="evidence" value="ECO:0007669"/>
    <property type="project" value="UniProtKB-EC"/>
</dbReference>
<keyword evidence="21" id="KW-1185">Reference proteome</keyword>
<evidence type="ECO:0000259" key="19">
    <source>
        <dbReference type="Pfam" id="PF13807"/>
    </source>
</evidence>
<dbReference type="SUPFAM" id="SSF52540">
    <property type="entry name" value="P-loop containing nucleoside triphosphate hydrolases"/>
    <property type="match status" value="1"/>
</dbReference>
<reference evidence="20 21" key="1">
    <citation type="journal article" date="2017" name="Int. J. Syst. Evol. Microbiol.">
        <title>Arachidicoccus ginsenosidivorans sp. nov., with ginsenoside-converting activity isolated from ginseng cultivating soil.</title>
        <authorList>
            <person name="Siddiqi M.Z."/>
            <person name="Aslam Z."/>
            <person name="Im W.T."/>
        </authorList>
    </citation>
    <scope>NUCLEOTIDE SEQUENCE [LARGE SCALE GENOMIC DNA]</scope>
    <source>
        <strain evidence="20 21">Gsoil 809</strain>
    </source>
</reference>
<dbReference type="InterPro" id="IPR050445">
    <property type="entry name" value="Bact_polysacc_biosynth/exp"/>
</dbReference>
<keyword evidence="14" id="KW-0829">Tyrosine-protein kinase</keyword>
<dbReference type="AlphaFoldDB" id="A0A5B8VUR8"/>
<gene>
    <name evidence="20" type="ORF">FSB73_21830</name>
</gene>
<evidence type="ECO:0000256" key="3">
    <source>
        <dbReference type="ARBA" id="ARBA00008883"/>
    </source>
</evidence>
<dbReference type="RefSeq" id="WP_146787242.1">
    <property type="nucleotide sequence ID" value="NZ_CP042434.1"/>
</dbReference>
<organism evidence="20 21">
    <name type="scientific">Arachidicoccus ginsenosidivorans</name>
    <dbReference type="NCBI Taxonomy" id="496057"/>
    <lineage>
        <taxon>Bacteria</taxon>
        <taxon>Pseudomonadati</taxon>
        <taxon>Bacteroidota</taxon>
        <taxon>Chitinophagia</taxon>
        <taxon>Chitinophagales</taxon>
        <taxon>Chitinophagaceae</taxon>
        <taxon>Arachidicoccus</taxon>
    </lineage>
</organism>
<keyword evidence="7 20" id="KW-0808">Transferase</keyword>
<dbReference type="KEGG" id="agi:FSB73_21830"/>
<comment type="similarity">
    <text evidence="2">Belongs to the CpsD/CapB family.</text>
</comment>
<dbReference type="GO" id="GO:0005886">
    <property type="term" value="C:plasma membrane"/>
    <property type="evidence" value="ECO:0007669"/>
    <property type="project" value="UniProtKB-SubCell"/>
</dbReference>
<evidence type="ECO:0000259" key="18">
    <source>
        <dbReference type="Pfam" id="PF13614"/>
    </source>
</evidence>
<dbReference type="EMBL" id="CP042434">
    <property type="protein sequence ID" value="QEC73908.1"/>
    <property type="molecule type" value="Genomic_DNA"/>
</dbReference>
<evidence type="ECO:0000256" key="16">
    <source>
        <dbReference type="SAM" id="Phobius"/>
    </source>
</evidence>
<sequence length="780" mass="87220">MHTNTLDRLVPIKESKFDFTKVIQRIRANWLYAVLSAILMVVLAVIYLYVTSPTYKAMATVLIKDNDGKSPAPQNNGIGSLESLGLYPRSSTVDNEREILVSYPLIHQVVTDLQLNLSFSTYKDFKSEPLYKESLPFKISIEGFTTDNLDPKQLRYEFHIISTSGFEISSADHIWKGSWDEPIQLPIGKVTLVKNQAMSSWDPARSIKMAVASINAVADSYKENINADISDKQTGIINLSLNTTIPQQGIDIINGLIHRYQLSNIVDNNRIADSSIEFINNRLVTVGAELDSIEGNIQHFKQSNDLADLPSQSQSLISNAGANAKDLATQQVQLSITNSLIGYMSQNGNDRVIPASLTINDGNLNTIIDSYNKLLLQKERALLSATADHPVVKNLDNQIRSLRSDMLSGLNSIKNSLEAGISSMQQNEGTLNSKIRKVPAQERTVMEYSRQQSIKQELFLFLLQKREESLIAKSSTVSNARIIAPGHVAAKPIAPNKKLVISFAFLLGLMIPFVISFFKSLTNLKIETKEEIESNTQTPVLAEILHNGKLLDSGFVVTHSSRDAVAEQFRLLRTDLNYLLPDSSQKVILCTSCMPNEGKSYVALNLSAMLAFSGKKVVIIDLDLRKPKLAERLNLQYEKGFSHYATGDASIHEIIYPVADKPNLSFIPSGAIPSNPSELLITDKTKDLFDYLKENFDYILIDSAPCIVTDARLLSKYADLTLFLVRLGTTYKDVLKRIQEMYQQEKFPNLNLVVNDLNRKKGKYYQGYYNSKKGYGYFEN</sequence>
<keyword evidence="11" id="KW-0067">ATP-binding</keyword>
<evidence type="ECO:0000256" key="15">
    <source>
        <dbReference type="ARBA" id="ARBA00051245"/>
    </source>
</evidence>
<feature type="domain" description="Tyrosine-protein kinase G-rich" evidence="19">
    <location>
        <begin position="442"/>
        <end position="520"/>
    </location>
</feature>
<dbReference type="Pfam" id="PF13614">
    <property type="entry name" value="AAA_31"/>
    <property type="match status" value="1"/>
</dbReference>
<name>A0A5B8VUR8_9BACT</name>
<comment type="catalytic activity">
    <reaction evidence="15">
        <text>L-tyrosyl-[protein] + ATP = O-phospho-L-tyrosyl-[protein] + ADP + H(+)</text>
        <dbReference type="Rhea" id="RHEA:10596"/>
        <dbReference type="Rhea" id="RHEA-COMP:10136"/>
        <dbReference type="Rhea" id="RHEA-COMP:20101"/>
        <dbReference type="ChEBI" id="CHEBI:15378"/>
        <dbReference type="ChEBI" id="CHEBI:30616"/>
        <dbReference type="ChEBI" id="CHEBI:46858"/>
        <dbReference type="ChEBI" id="CHEBI:61978"/>
        <dbReference type="ChEBI" id="CHEBI:456216"/>
        <dbReference type="EC" id="2.7.10.2"/>
    </reaction>
</comment>
<evidence type="ECO:0000256" key="12">
    <source>
        <dbReference type="ARBA" id="ARBA00022989"/>
    </source>
</evidence>
<feature type="domain" description="Polysaccharide chain length determinant N-terminal" evidence="17">
    <location>
        <begin position="16"/>
        <end position="113"/>
    </location>
</feature>
<dbReference type="PANTHER" id="PTHR32309:SF13">
    <property type="entry name" value="FERRIC ENTEROBACTIN TRANSPORT PROTEIN FEPE"/>
    <property type="match status" value="1"/>
</dbReference>
<dbReference type="Pfam" id="PF13807">
    <property type="entry name" value="GNVR"/>
    <property type="match status" value="1"/>
</dbReference>
<dbReference type="InterPro" id="IPR003856">
    <property type="entry name" value="LPS_length_determ_N"/>
</dbReference>
<evidence type="ECO:0000256" key="9">
    <source>
        <dbReference type="ARBA" id="ARBA00022741"/>
    </source>
</evidence>
<dbReference type="InterPro" id="IPR025669">
    <property type="entry name" value="AAA_dom"/>
</dbReference>
<dbReference type="Gene3D" id="3.40.50.300">
    <property type="entry name" value="P-loop containing nucleotide triphosphate hydrolases"/>
    <property type="match status" value="1"/>
</dbReference>
<keyword evidence="6" id="KW-0997">Cell inner membrane</keyword>
<dbReference type="EC" id="2.7.10.2" evidence="4"/>
<dbReference type="OrthoDB" id="9794577at2"/>
<dbReference type="NCBIfam" id="TIGR01007">
    <property type="entry name" value="eps_fam"/>
    <property type="match status" value="1"/>
</dbReference>
<evidence type="ECO:0000256" key="14">
    <source>
        <dbReference type="ARBA" id="ARBA00023137"/>
    </source>
</evidence>
<evidence type="ECO:0000256" key="4">
    <source>
        <dbReference type="ARBA" id="ARBA00011903"/>
    </source>
</evidence>
<feature type="domain" description="AAA" evidence="18">
    <location>
        <begin position="598"/>
        <end position="707"/>
    </location>
</feature>
<evidence type="ECO:0000313" key="21">
    <source>
        <dbReference type="Proteomes" id="UP000321291"/>
    </source>
</evidence>
<evidence type="ECO:0000256" key="6">
    <source>
        <dbReference type="ARBA" id="ARBA00022519"/>
    </source>
</evidence>
<comment type="subcellular location">
    <subcellularLocation>
        <location evidence="1">Cell inner membrane</location>
        <topology evidence="1">Multi-pass membrane protein</topology>
    </subcellularLocation>
</comment>
<accession>A0A5B8VUR8</accession>
<dbReference type="Pfam" id="PF02706">
    <property type="entry name" value="Wzz"/>
    <property type="match status" value="1"/>
</dbReference>
<evidence type="ECO:0000256" key="13">
    <source>
        <dbReference type="ARBA" id="ARBA00023136"/>
    </source>
</evidence>
<evidence type="ECO:0000256" key="1">
    <source>
        <dbReference type="ARBA" id="ARBA00004429"/>
    </source>
</evidence>
<protein>
    <recommendedName>
        <fullName evidence="4">non-specific protein-tyrosine kinase</fullName>
        <ecNumber evidence="4">2.7.10.2</ecNumber>
    </recommendedName>
</protein>
<feature type="transmembrane region" description="Helical" evidence="16">
    <location>
        <begin position="499"/>
        <end position="518"/>
    </location>
</feature>
<evidence type="ECO:0000259" key="17">
    <source>
        <dbReference type="Pfam" id="PF02706"/>
    </source>
</evidence>
<dbReference type="InterPro" id="IPR032807">
    <property type="entry name" value="GNVR"/>
</dbReference>
<evidence type="ECO:0000256" key="5">
    <source>
        <dbReference type="ARBA" id="ARBA00022475"/>
    </source>
</evidence>
<dbReference type="PANTHER" id="PTHR32309">
    <property type="entry name" value="TYROSINE-PROTEIN KINASE"/>
    <property type="match status" value="1"/>
</dbReference>
<dbReference type="CDD" id="cd05387">
    <property type="entry name" value="BY-kinase"/>
    <property type="match status" value="1"/>
</dbReference>
<feature type="transmembrane region" description="Helical" evidence="16">
    <location>
        <begin position="30"/>
        <end position="50"/>
    </location>
</feature>
<comment type="similarity">
    <text evidence="3">Belongs to the etk/wzc family.</text>
</comment>